<dbReference type="InterPro" id="IPR058163">
    <property type="entry name" value="LysR-type_TF_proteobact-type"/>
</dbReference>
<dbReference type="Pfam" id="PF03466">
    <property type="entry name" value="LysR_substrate"/>
    <property type="match status" value="1"/>
</dbReference>
<protein>
    <submittedName>
        <fullName evidence="6">Transcriptional regulator</fullName>
    </submittedName>
</protein>
<name>A0AAD1KC87_9GAMM</name>
<dbReference type="CDD" id="cd08422">
    <property type="entry name" value="PBP2_CrgA_like"/>
    <property type="match status" value="1"/>
</dbReference>
<keyword evidence="4" id="KW-0804">Transcription</keyword>
<accession>A0AAD1KC87</accession>
<comment type="similarity">
    <text evidence="1">Belongs to the LysR transcriptional regulatory family.</text>
</comment>
<dbReference type="PANTHER" id="PTHR30537">
    <property type="entry name" value="HTH-TYPE TRANSCRIPTIONAL REGULATOR"/>
    <property type="match status" value="1"/>
</dbReference>
<evidence type="ECO:0000256" key="2">
    <source>
        <dbReference type="ARBA" id="ARBA00023015"/>
    </source>
</evidence>
<keyword evidence="2" id="KW-0805">Transcription regulation</keyword>
<dbReference type="EMBL" id="AP024613">
    <property type="protein sequence ID" value="BCV46644.1"/>
    <property type="molecule type" value="Genomic_DNA"/>
</dbReference>
<reference evidence="6" key="1">
    <citation type="submission" date="2021-05" db="EMBL/GenBank/DDBJ databases">
        <title>Molecular characterization for Shewanella algae harboring chromosomal blaOXA-55-like strains isolated from clinical and environment sample.</title>
        <authorList>
            <person name="Ohama Y."/>
            <person name="Aoki K."/>
            <person name="Harada S."/>
            <person name="Moriya K."/>
            <person name="Ishii Y."/>
            <person name="Tateda K."/>
        </authorList>
    </citation>
    <scope>NUCLEOTIDE SEQUENCE</scope>
    <source>
        <strain evidence="6">TUM17379</strain>
    </source>
</reference>
<dbReference type="PROSITE" id="PS50931">
    <property type="entry name" value="HTH_LYSR"/>
    <property type="match status" value="1"/>
</dbReference>
<dbReference type="InterPro" id="IPR000847">
    <property type="entry name" value="LysR_HTH_N"/>
</dbReference>
<dbReference type="InterPro" id="IPR036390">
    <property type="entry name" value="WH_DNA-bd_sf"/>
</dbReference>
<evidence type="ECO:0000256" key="4">
    <source>
        <dbReference type="ARBA" id="ARBA00023163"/>
    </source>
</evidence>
<dbReference type="InterPro" id="IPR005119">
    <property type="entry name" value="LysR_subst-bd"/>
</dbReference>
<dbReference type="GO" id="GO:0043565">
    <property type="term" value="F:sequence-specific DNA binding"/>
    <property type="evidence" value="ECO:0007669"/>
    <property type="project" value="TreeGrafter"/>
</dbReference>
<evidence type="ECO:0000256" key="3">
    <source>
        <dbReference type="ARBA" id="ARBA00023125"/>
    </source>
</evidence>
<gene>
    <name evidence="6" type="ORF">TUM17379_36620</name>
</gene>
<dbReference type="GO" id="GO:0006351">
    <property type="term" value="P:DNA-templated transcription"/>
    <property type="evidence" value="ECO:0007669"/>
    <property type="project" value="TreeGrafter"/>
</dbReference>
<evidence type="ECO:0000256" key="1">
    <source>
        <dbReference type="ARBA" id="ARBA00009437"/>
    </source>
</evidence>
<dbReference type="Gene3D" id="3.40.190.290">
    <property type="match status" value="1"/>
</dbReference>
<dbReference type="Pfam" id="PF00126">
    <property type="entry name" value="HTH_1"/>
    <property type="match status" value="1"/>
</dbReference>
<evidence type="ECO:0000313" key="7">
    <source>
        <dbReference type="Proteomes" id="UP000825078"/>
    </source>
</evidence>
<dbReference type="SUPFAM" id="SSF46785">
    <property type="entry name" value="Winged helix' DNA-binding domain"/>
    <property type="match status" value="1"/>
</dbReference>
<dbReference type="PANTHER" id="PTHR30537:SF5">
    <property type="entry name" value="HTH-TYPE TRANSCRIPTIONAL ACTIVATOR TTDR-RELATED"/>
    <property type="match status" value="1"/>
</dbReference>
<keyword evidence="3" id="KW-0238">DNA-binding</keyword>
<dbReference type="SUPFAM" id="SSF53850">
    <property type="entry name" value="Periplasmic binding protein-like II"/>
    <property type="match status" value="1"/>
</dbReference>
<dbReference type="InterPro" id="IPR036388">
    <property type="entry name" value="WH-like_DNA-bd_sf"/>
</dbReference>
<proteinExistence type="inferred from homology"/>
<dbReference type="AlphaFoldDB" id="A0AAD1KC87"/>
<dbReference type="GO" id="GO:0003700">
    <property type="term" value="F:DNA-binding transcription factor activity"/>
    <property type="evidence" value="ECO:0007669"/>
    <property type="project" value="InterPro"/>
</dbReference>
<dbReference type="FunFam" id="1.10.10.10:FF:000001">
    <property type="entry name" value="LysR family transcriptional regulator"/>
    <property type="match status" value="1"/>
</dbReference>
<feature type="domain" description="HTH lysR-type" evidence="5">
    <location>
        <begin position="7"/>
        <end position="64"/>
    </location>
</feature>
<dbReference type="Gene3D" id="1.10.10.10">
    <property type="entry name" value="Winged helix-like DNA-binding domain superfamily/Winged helix DNA-binding domain"/>
    <property type="match status" value="1"/>
</dbReference>
<evidence type="ECO:0000313" key="6">
    <source>
        <dbReference type="EMBL" id="BCV46644.1"/>
    </source>
</evidence>
<evidence type="ECO:0000259" key="5">
    <source>
        <dbReference type="PROSITE" id="PS50931"/>
    </source>
</evidence>
<dbReference type="Proteomes" id="UP000825078">
    <property type="component" value="Chromosome"/>
</dbReference>
<sequence length="304" mass="34377">MDHHKLDNLYLMRLFTLIVRLGSFAAAARQLQITAGKVSKDIHFLEQRLQTRLLHRTTRSLTLTDDGELYFQQAERILELNEQLLDSLSRRRHELAGELRITAPELWGELVLTPVLLGFKAKHPQVSIVAEFSNRAVDLLQDGFHIAFRSTRLSSEPYIARELGQDESVLCAAPAYLASRLAPAQPGDLLQHELVTLAQGNSRNELWCFEHSAGQQQLEVRGSLVFNNKKAIHAAVCHGFGIARLPRYLAEPSLKQGKLQTVLPEYRLKSATFYALYTQRRRESALIRAFIDAVEHALPLQALV</sequence>
<organism evidence="6 7">
    <name type="scientific">Shewanella algae</name>
    <dbReference type="NCBI Taxonomy" id="38313"/>
    <lineage>
        <taxon>Bacteria</taxon>
        <taxon>Pseudomonadati</taxon>
        <taxon>Pseudomonadota</taxon>
        <taxon>Gammaproteobacteria</taxon>
        <taxon>Alteromonadales</taxon>
        <taxon>Shewanellaceae</taxon>
        <taxon>Shewanella</taxon>
    </lineage>
</organism>
<dbReference type="RefSeq" id="WP_208147773.1">
    <property type="nucleotide sequence ID" value="NZ_AP024613.1"/>
</dbReference>